<organism evidence="1 2">
    <name type="scientific">Pisolithus microcarpus 441</name>
    <dbReference type="NCBI Taxonomy" id="765257"/>
    <lineage>
        <taxon>Eukaryota</taxon>
        <taxon>Fungi</taxon>
        <taxon>Dikarya</taxon>
        <taxon>Basidiomycota</taxon>
        <taxon>Agaricomycotina</taxon>
        <taxon>Agaricomycetes</taxon>
        <taxon>Agaricomycetidae</taxon>
        <taxon>Boletales</taxon>
        <taxon>Sclerodermatineae</taxon>
        <taxon>Pisolithaceae</taxon>
        <taxon>Pisolithus</taxon>
    </lineage>
</organism>
<keyword evidence="2" id="KW-1185">Reference proteome</keyword>
<dbReference type="HOGENOM" id="CLU_809220_0_0_1"/>
<dbReference type="OrthoDB" id="10449960at2759"/>
<dbReference type="EMBL" id="KN833771">
    <property type="protein sequence ID" value="KIK20158.1"/>
    <property type="molecule type" value="Genomic_DNA"/>
</dbReference>
<reference evidence="2" key="2">
    <citation type="submission" date="2015-01" db="EMBL/GenBank/DDBJ databases">
        <title>Evolutionary Origins and Diversification of the Mycorrhizal Mutualists.</title>
        <authorList>
            <consortium name="DOE Joint Genome Institute"/>
            <consortium name="Mycorrhizal Genomics Consortium"/>
            <person name="Kohler A."/>
            <person name="Kuo A."/>
            <person name="Nagy L.G."/>
            <person name="Floudas D."/>
            <person name="Copeland A."/>
            <person name="Barry K.W."/>
            <person name="Cichocki N."/>
            <person name="Veneault-Fourrey C."/>
            <person name="LaButti K."/>
            <person name="Lindquist E.A."/>
            <person name="Lipzen A."/>
            <person name="Lundell T."/>
            <person name="Morin E."/>
            <person name="Murat C."/>
            <person name="Riley R."/>
            <person name="Ohm R."/>
            <person name="Sun H."/>
            <person name="Tunlid A."/>
            <person name="Henrissat B."/>
            <person name="Grigoriev I.V."/>
            <person name="Hibbett D.S."/>
            <person name="Martin F."/>
        </authorList>
    </citation>
    <scope>NUCLEOTIDE SEQUENCE [LARGE SCALE GENOMIC DNA]</scope>
    <source>
        <strain evidence="2">441</strain>
    </source>
</reference>
<evidence type="ECO:0000313" key="1">
    <source>
        <dbReference type="EMBL" id="KIK20158.1"/>
    </source>
</evidence>
<accession>A0A0C9ZJN0</accession>
<dbReference type="Gene3D" id="3.80.10.10">
    <property type="entry name" value="Ribonuclease Inhibitor"/>
    <property type="match status" value="1"/>
</dbReference>
<protein>
    <submittedName>
        <fullName evidence="1">Uncharacterized protein</fullName>
    </submittedName>
</protein>
<dbReference type="InterPro" id="IPR032675">
    <property type="entry name" value="LRR_dom_sf"/>
</dbReference>
<dbReference type="STRING" id="765257.A0A0C9ZJN0"/>
<proteinExistence type="predicted"/>
<dbReference type="Proteomes" id="UP000054018">
    <property type="component" value="Unassembled WGS sequence"/>
</dbReference>
<reference evidence="1 2" key="1">
    <citation type="submission" date="2014-04" db="EMBL/GenBank/DDBJ databases">
        <authorList>
            <consortium name="DOE Joint Genome Institute"/>
            <person name="Kuo A."/>
            <person name="Kohler A."/>
            <person name="Costa M.D."/>
            <person name="Nagy L.G."/>
            <person name="Floudas D."/>
            <person name="Copeland A."/>
            <person name="Barry K.W."/>
            <person name="Cichocki N."/>
            <person name="Veneault-Fourrey C."/>
            <person name="LaButti K."/>
            <person name="Lindquist E.A."/>
            <person name="Lipzen A."/>
            <person name="Lundell T."/>
            <person name="Morin E."/>
            <person name="Murat C."/>
            <person name="Sun H."/>
            <person name="Tunlid A."/>
            <person name="Henrissat B."/>
            <person name="Grigoriev I.V."/>
            <person name="Hibbett D.S."/>
            <person name="Martin F."/>
            <person name="Nordberg H.P."/>
            <person name="Cantor M.N."/>
            <person name="Hua S.X."/>
        </authorList>
    </citation>
    <scope>NUCLEOTIDE SEQUENCE [LARGE SCALE GENOMIC DNA]</scope>
    <source>
        <strain evidence="1 2">441</strain>
    </source>
</reference>
<evidence type="ECO:0000313" key="2">
    <source>
        <dbReference type="Proteomes" id="UP000054018"/>
    </source>
</evidence>
<name>A0A0C9ZJN0_9AGAM</name>
<sequence length="343" mass="38380">MTFPSLTQSSLFGLPTPFSGPTQPVFLRPRNCPHLKYLNLVNPLFTPEEELRVPPSVTTVSMHVGNYLTQTWMPSFFDSLLCLQLTSLTLKGRFDINGHHLPPNSVQLPLLEIFVCAVDDARVLVQAMATPNLSHMECYPGTLDNSCENNFTGLEAKFASVYRLVLLGFNPGFQNWGSKETMEICLAFPNIRHLIFGTVATTVVLCPGVALHWQDLESLEIRSITTNSSGLLDCLLPWLKQRCDANRPTITVTFNGFMSEHMMSSLYESLHGICTLHWSGVIYRPEAVVRRTTSTQPWLETLEQRLDLCPSFTSHPTNTTSTMSVRSIAQVEYVHDLCNQGGL</sequence>
<dbReference type="AlphaFoldDB" id="A0A0C9ZJN0"/>
<gene>
    <name evidence="1" type="ORF">PISMIDRAFT_682552</name>
</gene>